<keyword evidence="2" id="KW-1185">Reference proteome</keyword>
<name>A0ACB6Z2P1_THEGA</name>
<dbReference type="EMBL" id="MU118167">
    <property type="protein sequence ID" value="KAF9644015.1"/>
    <property type="molecule type" value="Genomic_DNA"/>
</dbReference>
<dbReference type="Proteomes" id="UP000886501">
    <property type="component" value="Unassembled WGS sequence"/>
</dbReference>
<proteinExistence type="predicted"/>
<protein>
    <submittedName>
        <fullName evidence="1">Acyl-CoA N-acyltransferase</fullName>
    </submittedName>
</protein>
<organism evidence="1 2">
    <name type="scientific">Thelephora ganbajun</name>
    <name type="common">Ganba fungus</name>
    <dbReference type="NCBI Taxonomy" id="370292"/>
    <lineage>
        <taxon>Eukaryota</taxon>
        <taxon>Fungi</taxon>
        <taxon>Dikarya</taxon>
        <taxon>Basidiomycota</taxon>
        <taxon>Agaricomycotina</taxon>
        <taxon>Agaricomycetes</taxon>
        <taxon>Thelephorales</taxon>
        <taxon>Thelephoraceae</taxon>
        <taxon>Thelephora</taxon>
    </lineage>
</organism>
<gene>
    <name evidence="1" type="ORF">BDM02DRAFT_3103593</name>
</gene>
<reference evidence="1" key="2">
    <citation type="journal article" date="2020" name="Nat. Commun.">
        <title>Large-scale genome sequencing of mycorrhizal fungi provides insights into the early evolution of symbiotic traits.</title>
        <authorList>
            <person name="Miyauchi S."/>
            <person name="Kiss E."/>
            <person name="Kuo A."/>
            <person name="Drula E."/>
            <person name="Kohler A."/>
            <person name="Sanchez-Garcia M."/>
            <person name="Morin E."/>
            <person name="Andreopoulos B."/>
            <person name="Barry K.W."/>
            <person name="Bonito G."/>
            <person name="Buee M."/>
            <person name="Carver A."/>
            <person name="Chen C."/>
            <person name="Cichocki N."/>
            <person name="Clum A."/>
            <person name="Culley D."/>
            <person name="Crous P.W."/>
            <person name="Fauchery L."/>
            <person name="Girlanda M."/>
            <person name="Hayes R.D."/>
            <person name="Keri Z."/>
            <person name="LaButti K."/>
            <person name="Lipzen A."/>
            <person name="Lombard V."/>
            <person name="Magnuson J."/>
            <person name="Maillard F."/>
            <person name="Murat C."/>
            <person name="Nolan M."/>
            <person name="Ohm R.A."/>
            <person name="Pangilinan J."/>
            <person name="Pereira M.F."/>
            <person name="Perotto S."/>
            <person name="Peter M."/>
            <person name="Pfister S."/>
            <person name="Riley R."/>
            <person name="Sitrit Y."/>
            <person name="Stielow J.B."/>
            <person name="Szollosi G."/>
            <person name="Zifcakova L."/>
            <person name="Stursova M."/>
            <person name="Spatafora J.W."/>
            <person name="Tedersoo L."/>
            <person name="Vaario L.M."/>
            <person name="Yamada A."/>
            <person name="Yan M."/>
            <person name="Wang P."/>
            <person name="Xu J."/>
            <person name="Bruns T."/>
            <person name="Baldrian P."/>
            <person name="Vilgalys R."/>
            <person name="Dunand C."/>
            <person name="Henrissat B."/>
            <person name="Grigoriev I.V."/>
            <person name="Hibbett D."/>
            <person name="Nagy L.G."/>
            <person name="Martin F.M."/>
        </authorList>
    </citation>
    <scope>NUCLEOTIDE SEQUENCE</scope>
    <source>
        <strain evidence="1">P2</strain>
    </source>
</reference>
<reference evidence="1" key="1">
    <citation type="submission" date="2019-10" db="EMBL/GenBank/DDBJ databases">
        <authorList>
            <consortium name="DOE Joint Genome Institute"/>
            <person name="Kuo A."/>
            <person name="Miyauchi S."/>
            <person name="Kiss E."/>
            <person name="Drula E."/>
            <person name="Kohler A."/>
            <person name="Sanchez-Garcia M."/>
            <person name="Andreopoulos B."/>
            <person name="Barry K.W."/>
            <person name="Bonito G."/>
            <person name="Buee M."/>
            <person name="Carver A."/>
            <person name="Chen C."/>
            <person name="Cichocki N."/>
            <person name="Clum A."/>
            <person name="Culley D."/>
            <person name="Crous P.W."/>
            <person name="Fauchery L."/>
            <person name="Girlanda M."/>
            <person name="Hayes R."/>
            <person name="Keri Z."/>
            <person name="Labutti K."/>
            <person name="Lipzen A."/>
            <person name="Lombard V."/>
            <person name="Magnuson J."/>
            <person name="Maillard F."/>
            <person name="Morin E."/>
            <person name="Murat C."/>
            <person name="Nolan M."/>
            <person name="Ohm R."/>
            <person name="Pangilinan J."/>
            <person name="Pereira M."/>
            <person name="Perotto S."/>
            <person name="Peter M."/>
            <person name="Riley R."/>
            <person name="Sitrit Y."/>
            <person name="Stielow B."/>
            <person name="Szollosi G."/>
            <person name="Zifcakova L."/>
            <person name="Stursova M."/>
            <person name="Spatafora J.W."/>
            <person name="Tedersoo L."/>
            <person name="Vaario L.-M."/>
            <person name="Yamada A."/>
            <person name="Yan M."/>
            <person name="Wang P."/>
            <person name="Xu J."/>
            <person name="Bruns T."/>
            <person name="Baldrian P."/>
            <person name="Vilgalys R."/>
            <person name="Henrissat B."/>
            <person name="Grigoriev I.V."/>
            <person name="Hibbett D."/>
            <person name="Nagy L.G."/>
            <person name="Martin F.M."/>
        </authorList>
    </citation>
    <scope>NUCLEOTIDE SEQUENCE</scope>
    <source>
        <strain evidence="1">P2</strain>
    </source>
</reference>
<comment type="caution">
    <text evidence="1">The sequence shown here is derived from an EMBL/GenBank/DDBJ whole genome shotgun (WGS) entry which is preliminary data.</text>
</comment>
<accession>A0ACB6Z2P1</accession>
<sequence>MRANEFTAIVDEKIVLAPYRPEHVLRYHEWMQDEALRELTASEPLSLEEEYKMQAKWRIDGDKLTFIILARTSGGELATSDIPTLTMIGDVNIFFHGTPEDQDFEAEVEIMIAEPDYRRKGLASRALQLMLTYATAPDSEPPLPVSKESLVARIGDRNKASITLFQKLGFEITKHVAVFEETELRYTGKGVSSVWLVGEQRAYD</sequence>
<evidence type="ECO:0000313" key="1">
    <source>
        <dbReference type="EMBL" id="KAF9644015.1"/>
    </source>
</evidence>
<evidence type="ECO:0000313" key="2">
    <source>
        <dbReference type="Proteomes" id="UP000886501"/>
    </source>
</evidence>